<reference evidence="1 2" key="1">
    <citation type="submission" date="2024-02" db="EMBL/GenBank/DDBJ databases">
        <authorList>
            <person name="Chen Y."/>
            <person name="Shah S."/>
            <person name="Dougan E. K."/>
            <person name="Thang M."/>
            <person name="Chan C."/>
        </authorList>
    </citation>
    <scope>NUCLEOTIDE SEQUENCE [LARGE SCALE GENOMIC DNA]</scope>
</reference>
<gene>
    <name evidence="1" type="ORF">SCF082_LOCUS34241</name>
</gene>
<keyword evidence="2" id="KW-1185">Reference proteome</keyword>
<name>A0ABP0NW46_9DINO</name>
<evidence type="ECO:0000313" key="2">
    <source>
        <dbReference type="Proteomes" id="UP001642464"/>
    </source>
</evidence>
<comment type="caution">
    <text evidence="1">The sequence shown here is derived from an EMBL/GenBank/DDBJ whole genome shotgun (WGS) entry which is preliminary data.</text>
</comment>
<dbReference type="Proteomes" id="UP001642464">
    <property type="component" value="Unassembled WGS sequence"/>
</dbReference>
<evidence type="ECO:0000313" key="1">
    <source>
        <dbReference type="EMBL" id="CAK9067769.1"/>
    </source>
</evidence>
<organism evidence="1 2">
    <name type="scientific">Durusdinium trenchii</name>
    <dbReference type="NCBI Taxonomy" id="1381693"/>
    <lineage>
        <taxon>Eukaryota</taxon>
        <taxon>Sar</taxon>
        <taxon>Alveolata</taxon>
        <taxon>Dinophyceae</taxon>
        <taxon>Suessiales</taxon>
        <taxon>Symbiodiniaceae</taxon>
        <taxon>Durusdinium</taxon>
    </lineage>
</organism>
<feature type="non-terminal residue" evidence="1">
    <location>
        <position position="1"/>
    </location>
</feature>
<protein>
    <submittedName>
        <fullName evidence="1">Bacl-2</fullName>
    </submittedName>
</protein>
<sequence>ADGCFCRMENRDSNTLVNLGCLDDKGKKVYQPTVFQMGFQRTDVALMSRSDERVEQRMWSFFVVRANERSVSRTMGSGASTDAKGMIEGKSPEEIAAALKELPADQLQKIWACVDAKTPCPGPVDCSSITVVAKDYKGMLEQPSAPKYKGALAQIYVRSQPYGGSDKSNNGHRSLAKQFGFRFHQFKQLYRSVYIVLVD</sequence>
<proteinExistence type="predicted"/>
<dbReference type="EMBL" id="CAXAMM010031247">
    <property type="protein sequence ID" value="CAK9067769.1"/>
    <property type="molecule type" value="Genomic_DNA"/>
</dbReference>
<feature type="non-terminal residue" evidence="1">
    <location>
        <position position="199"/>
    </location>
</feature>
<accession>A0ABP0NW46</accession>